<name>A0A8H5CRR6_9AGAR</name>
<proteinExistence type="predicted"/>
<feature type="transmembrane region" description="Helical" evidence="2">
    <location>
        <begin position="84"/>
        <end position="106"/>
    </location>
</feature>
<evidence type="ECO:0000313" key="4">
    <source>
        <dbReference type="Proteomes" id="UP000559256"/>
    </source>
</evidence>
<dbReference type="EMBL" id="JAACJM010000100">
    <property type="protein sequence ID" value="KAF5346650.1"/>
    <property type="molecule type" value="Genomic_DNA"/>
</dbReference>
<keyword evidence="2" id="KW-0812">Transmembrane</keyword>
<organism evidence="3 4">
    <name type="scientific">Tetrapyrgos nigripes</name>
    <dbReference type="NCBI Taxonomy" id="182062"/>
    <lineage>
        <taxon>Eukaryota</taxon>
        <taxon>Fungi</taxon>
        <taxon>Dikarya</taxon>
        <taxon>Basidiomycota</taxon>
        <taxon>Agaricomycotina</taxon>
        <taxon>Agaricomycetes</taxon>
        <taxon>Agaricomycetidae</taxon>
        <taxon>Agaricales</taxon>
        <taxon>Marasmiineae</taxon>
        <taxon>Marasmiaceae</taxon>
        <taxon>Tetrapyrgos</taxon>
    </lineage>
</organism>
<reference evidence="3 4" key="1">
    <citation type="journal article" date="2020" name="ISME J.">
        <title>Uncovering the hidden diversity of litter-decomposition mechanisms in mushroom-forming fungi.</title>
        <authorList>
            <person name="Floudas D."/>
            <person name="Bentzer J."/>
            <person name="Ahren D."/>
            <person name="Johansson T."/>
            <person name="Persson P."/>
            <person name="Tunlid A."/>
        </authorList>
    </citation>
    <scope>NUCLEOTIDE SEQUENCE [LARGE SCALE GENOMIC DNA]</scope>
    <source>
        <strain evidence="3 4">CBS 291.85</strain>
    </source>
</reference>
<dbReference type="AlphaFoldDB" id="A0A8H5CRR6"/>
<evidence type="ECO:0000256" key="2">
    <source>
        <dbReference type="SAM" id="Phobius"/>
    </source>
</evidence>
<feature type="region of interest" description="Disordered" evidence="1">
    <location>
        <begin position="228"/>
        <end position="248"/>
    </location>
</feature>
<evidence type="ECO:0000313" key="3">
    <source>
        <dbReference type="EMBL" id="KAF5346650.1"/>
    </source>
</evidence>
<keyword evidence="2" id="KW-1133">Transmembrane helix</keyword>
<keyword evidence="4" id="KW-1185">Reference proteome</keyword>
<dbReference type="Proteomes" id="UP000559256">
    <property type="component" value="Unassembled WGS sequence"/>
</dbReference>
<sequence length="292" mass="32906">MDRWHLSFLLPPSLPNPSLRALSALRANTLPSFRSYSFVRFRPLGWDWYPAQAFTHHNQMPINLVHRDKENGFESLNENHLTPLIIWLASAGLVLIGVLFATVCLCKRIRKRQRVSRERKDMEAGMNKVLSFPERERESEQRSMVESMSKPGYPWGAMSTSSLLSGPVPQASVGIERQEQHHGRENVDGAMPLVQATSTSTHPEPSHIHLPVHHGLDGTQLRAEYDAQKAGKGALPTRTDVSDDSDSESFEIVEVDNDSFRSANSSIRSSSTINTVYRFHYPTLPSMPHVKE</sequence>
<dbReference type="OrthoDB" id="10654410at2759"/>
<protein>
    <submittedName>
        <fullName evidence="3">Uncharacterized protein</fullName>
    </submittedName>
</protein>
<evidence type="ECO:0000256" key="1">
    <source>
        <dbReference type="SAM" id="MobiDB-lite"/>
    </source>
</evidence>
<gene>
    <name evidence="3" type="ORF">D9758_013198</name>
</gene>
<comment type="caution">
    <text evidence="3">The sequence shown here is derived from an EMBL/GenBank/DDBJ whole genome shotgun (WGS) entry which is preliminary data.</text>
</comment>
<keyword evidence="2" id="KW-0472">Membrane</keyword>
<accession>A0A8H5CRR6</accession>